<comment type="caution">
    <text evidence="4">The sequence shown here is derived from an EMBL/GenBank/DDBJ whole genome shotgun (WGS) entry which is preliminary data.</text>
</comment>
<name>A0A8J4FTZ3_9CHLO</name>
<reference evidence="4" key="1">
    <citation type="journal article" date="2021" name="Proc. Natl. Acad. Sci. U.S.A.">
        <title>Three genomes in the algal genus Volvox reveal the fate of a haploid sex-determining region after a transition to homothallism.</title>
        <authorList>
            <person name="Yamamoto K."/>
            <person name="Hamaji T."/>
            <person name="Kawai-Toyooka H."/>
            <person name="Matsuzaki R."/>
            <person name="Takahashi F."/>
            <person name="Nishimura Y."/>
            <person name="Kawachi M."/>
            <person name="Noguchi H."/>
            <person name="Minakuchi Y."/>
            <person name="Umen J.G."/>
            <person name="Toyoda A."/>
            <person name="Nozaki H."/>
        </authorList>
    </citation>
    <scope>NUCLEOTIDE SEQUENCE</scope>
    <source>
        <strain evidence="4">NIES-3786</strain>
    </source>
</reference>
<dbReference type="InterPro" id="IPR027417">
    <property type="entry name" value="P-loop_NTPase"/>
</dbReference>
<dbReference type="Proteomes" id="UP000747110">
    <property type="component" value="Unassembled WGS sequence"/>
</dbReference>
<dbReference type="GO" id="GO:0007131">
    <property type="term" value="P:reciprocal meiotic recombination"/>
    <property type="evidence" value="ECO:0007669"/>
    <property type="project" value="TreeGrafter"/>
</dbReference>
<dbReference type="Pfam" id="PF00271">
    <property type="entry name" value="Helicase_C"/>
    <property type="match status" value="1"/>
</dbReference>
<evidence type="ECO:0000313" key="5">
    <source>
        <dbReference type="Proteomes" id="UP000747110"/>
    </source>
</evidence>
<dbReference type="GO" id="GO:0005634">
    <property type="term" value="C:nucleus"/>
    <property type="evidence" value="ECO:0007669"/>
    <property type="project" value="TreeGrafter"/>
</dbReference>
<keyword evidence="5" id="KW-1185">Reference proteome</keyword>
<dbReference type="Gene3D" id="3.40.50.300">
    <property type="entry name" value="P-loop containing nucleotide triphosphate hydrolases"/>
    <property type="match status" value="1"/>
</dbReference>
<dbReference type="PROSITE" id="PS51194">
    <property type="entry name" value="HELICASE_CTER"/>
    <property type="match status" value="1"/>
</dbReference>
<evidence type="ECO:0000256" key="1">
    <source>
        <dbReference type="ARBA" id="ARBA00022801"/>
    </source>
</evidence>
<keyword evidence="1" id="KW-0378">Hydrolase</keyword>
<dbReference type="InterPro" id="IPR001650">
    <property type="entry name" value="Helicase_C-like"/>
</dbReference>
<evidence type="ECO:0000256" key="2">
    <source>
        <dbReference type="SAM" id="MobiDB-lite"/>
    </source>
</evidence>
<dbReference type="EMBL" id="BNCP01000037">
    <property type="protein sequence ID" value="GIL86824.1"/>
    <property type="molecule type" value="Genomic_DNA"/>
</dbReference>
<feature type="region of interest" description="Disordered" evidence="2">
    <location>
        <begin position="295"/>
        <end position="349"/>
    </location>
</feature>
<protein>
    <recommendedName>
        <fullName evidence="3">Helicase C-terminal domain-containing protein</fullName>
    </recommendedName>
</protein>
<dbReference type="GO" id="GO:0015616">
    <property type="term" value="F:DNA translocase activity"/>
    <property type="evidence" value="ECO:0007669"/>
    <property type="project" value="TreeGrafter"/>
</dbReference>
<dbReference type="PANTHER" id="PTHR45629:SF7">
    <property type="entry name" value="DNA EXCISION REPAIR PROTEIN ERCC-6-RELATED"/>
    <property type="match status" value="1"/>
</dbReference>
<dbReference type="SMART" id="SM00490">
    <property type="entry name" value="HELICc"/>
    <property type="match status" value="1"/>
</dbReference>
<dbReference type="GO" id="GO:0000724">
    <property type="term" value="P:double-strand break repair via homologous recombination"/>
    <property type="evidence" value="ECO:0007669"/>
    <property type="project" value="TreeGrafter"/>
</dbReference>
<accession>A0A8J4FTZ3</accession>
<dbReference type="OrthoDB" id="413460at2759"/>
<dbReference type="PANTHER" id="PTHR45629">
    <property type="entry name" value="SNF2/RAD54 FAMILY MEMBER"/>
    <property type="match status" value="1"/>
</dbReference>
<organism evidence="4 5">
    <name type="scientific">Volvox reticuliferus</name>
    <dbReference type="NCBI Taxonomy" id="1737510"/>
    <lineage>
        <taxon>Eukaryota</taxon>
        <taxon>Viridiplantae</taxon>
        <taxon>Chlorophyta</taxon>
        <taxon>core chlorophytes</taxon>
        <taxon>Chlorophyceae</taxon>
        <taxon>CS clade</taxon>
        <taxon>Chlamydomonadales</taxon>
        <taxon>Volvocaceae</taxon>
        <taxon>Volvox</taxon>
    </lineage>
</organism>
<feature type="non-terminal residue" evidence="4">
    <location>
        <position position="1"/>
    </location>
</feature>
<dbReference type="CDD" id="cd18793">
    <property type="entry name" value="SF2_C_SNF"/>
    <property type="match status" value="1"/>
</dbReference>
<dbReference type="AlphaFoldDB" id="A0A8J4FTZ3"/>
<feature type="domain" description="Helicase C-terminal" evidence="3">
    <location>
        <begin position="72"/>
        <end position="237"/>
    </location>
</feature>
<dbReference type="GO" id="GO:0016787">
    <property type="term" value="F:hydrolase activity"/>
    <property type="evidence" value="ECO:0007669"/>
    <property type="project" value="UniProtKB-KW"/>
</dbReference>
<gene>
    <name evidence="4" type="ORF">Vretifemale_15032</name>
</gene>
<evidence type="ECO:0000259" key="3">
    <source>
        <dbReference type="PROSITE" id="PS51194"/>
    </source>
</evidence>
<evidence type="ECO:0000313" key="4">
    <source>
        <dbReference type="EMBL" id="GIL86824.1"/>
    </source>
</evidence>
<dbReference type="InterPro" id="IPR050496">
    <property type="entry name" value="SNF2_RAD54_helicase_repair"/>
</dbReference>
<feature type="region of interest" description="Disordered" evidence="2">
    <location>
        <begin position="28"/>
        <end position="48"/>
    </location>
</feature>
<sequence>CAGEDNTLAVITALRKVANHPDLLLDPTGDVAEARDGDAANSGHAPSSSCLPSFNKQFTATGLAEGAGKMRVLSILLSEIASRSERCVVVSTSTAALDLVGDLVCKAQGLTTVRIDGATSVDGRQTVVDNFNKLGMGQVFLLSTRAGGAGLNLVGASHLVLYDSDWNPAMDQQAMARIWRDGQTKPCFVYRLLTTGTIEEKVYQRQLMKADLASATVAGGAVGGSGKGGKFTREELRQLFSLNINTASDTLDLLPQGKVAGLRWMEPEEVLGDGSPLAMAVASGLVTCLNETKTTAGEAADNRPLSEGLGTQLPADACTGSPSESHEVHSDDNGDAGAPESPSFTEVEGENLCGSDGAVTREEDVHAAGTAMHKDNVDCLDILEDW</sequence>
<dbReference type="SUPFAM" id="SSF52540">
    <property type="entry name" value="P-loop containing nucleoside triphosphate hydrolases"/>
    <property type="match status" value="1"/>
</dbReference>
<proteinExistence type="predicted"/>
<dbReference type="InterPro" id="IPR049730">
    <property type="entry name" value="SNF2/RAD54-like_C"/>
</dbReference>